<name>A0A2J6QJH3_9HELO</name>
<evidence type="ECO:0000313" key="1">
    <source>
        <dbReference type="EMBL" id="PMD26403.1"/>
    </source>
</evidence>
<proteinExistence type="predicted"/>
<sequence>MNYPQYLYDPLKGNRVIRLLCLFPAREVDPLRCALRNVDIDGTPCYSAISYVWGCQSATEVLLVDEASHVRALKITRSLFLALKDIRALYCKDQEQLVWAQAVK</sequence>
<gene>
    <name evidence="1" type="ORF">NA56DRAFT_698586</name>
</gene>
<keyword evidence="2" id="KW-1185">Reference proteome</keyword>
<dbReference type="InterPro" id="IPR052895">
    <property type="entry name" value="HetReg/Transcr_Mod"/>
</dbReference>
<protein>
    <submittedName>
        <fullName evidence="1">Uncharacterized protein</fullName>
    </submittedName>
</protein>
<dbReference type="EMBL" id="KZ613468">
    <property type="protein sequence ID" value="PMD26403.1"/>
    <property type="molecule type" value="Genomic_DNA"/>
</dbReference>
<dbReference type="OrthoDB" id="2157530at2759"/>
<dbReference type="AlphaFoldDB" id="A0A2J6QJH3"/>
<accession>A0A2J6QJH3</accession>
<dbReference type="PANTHER" id="PTHR24148">
    <property type="entry name" value="ANKYRIN REPEAT DOMAIN-CONTAINING PROTEIN 39 HOMOLOG-RELATED"/>
    <property type="match status" value="1"/>
</dbReference>
<organism evidence="1 2">
    <name type="scientific">Hyaloscypha hepaticicola</name>
    <dbReference type="NCBI Taxonomy" id="2082293"/>
    <lineage>
        <taxon>Eukaryota</taxon>
        <taxon>Fungi</taxon>
        <taxon>Dikarya</taxon>
        <taxon>Ascomycota</taxon>
        <taxon>Pezizomycotina</taxon>
        <taxon>Leotiomycetes</taxon>
        <taxon>Helotiales</taxon>
        <taxon>Hyaloscyphaceae</taxon>
        <taxon>Hyaloscypha</taxon>
    </lineage>
</organism>
<reference evidence="1 2" key="1">
    <citation type="submission" date="2016-05" db="EMBL/GenBank/DDBJ databases">
        <title>A degradative enzymes factory behind the ericoid mycorrhizal symbiosis.</title>
        <authorList>
            <consortium name="DOE Joint Genome Institute"/>
            <person name="Martino E."/>
            <person name="Morin E."/>
            <person name="Grelet G."/>
            <person name="Kuo A."/>
            <person name="Kohler A."/>
            <person name="Daghino S."/>
            <person name="Barry K."/>
            <person name="Choi C."/>
            <person name="Cichocki N."/>
            <person name="Clum A."/>
            <person name="Copeland A."/>
            <person name="Hainaut M."/>
            <person name="Haridas S."/>
            <person name="Labutti K."/>
            <person name="Lindquist E."/>
            <person name="Lipzen A."/>
            <person name="Khouja H.-R."/>
            <person name="Murat C."/>
            <person name="Ohm R."/>
            <person name="Olson A."/>
            <person name="Spatafora J."/>
            <person name="Veneault-Fourrey C."/>
            <person name="Henrissat B."/>
            <person name="Grigoriev I."/>
            <person name="Martin F."/>
            <person name="Perotto S."/>
        </authorList>
    </citation>
    <scope>NUCLEOTIDE SEQUENCE [LARGE SCALE GENOMIC DNA]</scope>
    <source>
        <strain evidence="1 2">UAMH 7357</strain>
    </source>
</reference>
<evidence type="ECO:0000313" key="2">
    <source>
        <dbReference type="Proteomes" id="UP000235672"/>
    </source>
</evidence>
<dbReference type="PANTHER" id="PTHR24148:SF64">
    <property type="entry name" value="HETEROKARYON INCOMPATIBILITY DOMAIN-CONTAINING PROTEIN"/>
    <property type="match status" value="1"/>
</dbReference>
<dbReference type="Proteomes" id="UP000235672">
    <property type="component" value="Unassembled WGS sequence"/>
</dbReference>